<dbReference type="Proteomes" id="UP001190700">
    <property type="component" value="Unassembled WGS sequence"/>
</dbReference>
<dbReference type="EC" id="3.4.19.12" evidence="2"/>
<dbReference type="Pfam" id="PF21403">
    <property type="entry name" value="OTU1_UBXL"/>
    <property type="match status" value="1"/>
</dbReference>
<evidence type="ECO:0000259" key="8">
    <source>
        <dbReference type="Pfam" id="PF21403"/>
    </source>
</evidence>
<feature type="non-terminal residue" evidence="9">
    <location>
        <position position="149"/>
    </location>
</feature>
<dbReference type="EMBL" id="LGRX02009536">
    <property type="protein sequence ID" value="KAK3271615.1"/>
    <property type="molecule type" value="Genomic_DNA"/>
</dbReference>
<reference evidence="9 10" key="1">
    <citation type="journal article" date="2015" name="Genome Biol. Evol.">
        <title>Comparative Genomics of a Bacterivorous Green Alga Reveals Evolutionary Causalities and Consequences of Phago-Mixotrophic Mode of Nutrition.</title>
        <authorList>
            <person name="Burns J.A."/>
            <person name="Paasch A."/>
            <person name="Narechania A."/>
            <person name="Kim E."/>
        </authorList>
    </citation>
    <scope>NUCLEOTIDE SEQUENCE [LARGE SCALE GENOMIC DNA]</scope>
    <source>
        <strain evidence="9 10">PLY_AMNH</strain>
    </source>
</reference>
<keyword evidence="3" id="KW-0645">Protease</keyword>
<evidence type="ECO:0000256" key="2">
    <source>
        <dbReference type="ARBA" id="ARBA00012759"/>
    </source>
</evidence>
<feature type="domain" description="OTU1 Ubl" evidence="8">
    <location>
        <begin position="1"/>
        <end position="52"/>
    </location>
</feature>
<feature type="region of interest" description="Disordered" evidence="7">
    <location>
        <begin position="82"/>
        <end position="101"/>
    </location>
</feature>
<protein>
    <recommendedName>
        <fullName evidence="2">ubiquitinyl hydrolase 1</fullName>
        <ecNumber evidence="2">3.4.19.12</ecNumber>
    </recommendedName>
</protein>
<dbReference type="Gene3D" id="3.10.20.90">
    <property type="entry name" value="Phosphatidylinositol 3-kinase Catalytic Subunit, Chain A, domain 1"/>
    <property type="match status" value="1"/>
</dbReference>
<keyword evidence="5" id="KW-0378">Hydrolase</keyword>
<sequence length="149" mass="15109">MNLRVRGPRGVVTLGGLDALMPLSAFRDLVAEKTGVAAPCQEFLNGFPPTPVSLPAHGSSNDPSLSDCPIYAGDTLVLRELPAQEGSSAAPPSSSPVQPNQVTVPGVQALRAGVFCPECMLCGRGCCARSAGCAGAGVVPGVQALRARV</sequence>
<proteinExistence type="predicted"/>
<evidence type="ECO:0000313" key="9">
    <source>
        <dbReference type="EMBL" id="KAK3271615.1"/>
    </source>
</evidence>
<keyword evidence="6" id="KW-0788">Thiol protease</keyword>
<evidence type="ECO:0000256" key="7">
    <source>
        <dbReference type="SAM" id="MobiDB-lite"/>
    </source>
</evidence>
<organism evidence="9 10">
    <name type="scientific">Cymbomonas tetramitiformis</name>
    <dbReference type="NCBI Taxonomy" id="36881"/>
    <lineage>
        <taxon>Eukaryota</taxon>
        <taxon>Viridiplantae</taxon>
        <taxon>Chlorophyta</taxon>
        <taxon>Pyramimonadophyceae</taxon>
        <taxon>Pyramimonadales</taxon>
        <taxon>Pyramimonadaceae</taxon>
        <taxon>Cymbomonas</taxon>
    </lineage>
</organism>
<keyword evidence="4" id="KW-0833">Ubl conjugation pathway</keyword>
<evidence type="ECO:0000256" key="3">
    <source>
        <dbReference type="ARBA" id="ARBA00022670"/>
    </source>
</evidence>
<dbReference type="AlphaFoldDB" id="A0AAE0G4T0"/>
<keyword evidence="10" id="KW-1185">Reference proteome</keyword>
<comment type="catalytic activity">
    <reaction evidence="1">
        <text>Thiol-dependent hydrolysis of ester, thioester, amide, peptide and isopeptide bonds formed by the C-terminal Gly of ubiquitin (a 76-residue protein attached to proteins as an intracellular targeting signal).</text>
        <dbReference type="EC" id="3.4.19.12"/>
    </reaction>
</comment>
<comment type="caution">
    <text evidence="9">The sequence shown here is derived from an EMBL/GenBank/DDBJ whole genome shotgun (WGS) entry which is preliminary data.</text>
</comment>
<name>A0AAE0G4T0_9CHLO</name>
<evidence type="ECO:0000313" key="10">
    <source>
        <dbReference type="Proteomes" id="UP001190700"/>
    </source>
</evidence>
<evidence type="ECO:0000256" key="5">
    <source>
        <dbReference type="ARBA" id="ARBA00022801"/>
    </source>
</evidence>
<gene>
    <name evidence="9" type="ORF">CYMTET_20050</name>
</gene>
<feature type="compositionally biased region" description="Low complexity" evidence="7">
    <location>
        <begin position="83"/>
        <end position="101"/>
    </location>
</feature>
<evidence type="ECO:0000256" key="1">
    <source>
        <dbReference type="ARBA" id="ARBA00000707"/>
    </source>
</evidence>
<accession>A0AAE0G4T0</accession>
<evidence type="ECO:0000256" key="6">
    <source>
        <dbReference type="ARBA" id="ARBA00022807"/>
    </source>
</evidence>
<dbReference type="InterPro" id="IPR048857">
    <property type="entry name" value="OTU1_Ubl"/>
</dbReference>
<evidence type="ECO:0000256" key="4">
    <source>
        <dbReference type="ARBA" id="ARBA00022786"/>
    </source>
</evidence>